<dbReference type="PROSITE" id="PS52049">
    <property type="entry name" value="ULD"/>
    <property type="match status" value="1"/>
</dbReference>
<evidence type="ECO:0000256" key="8">
    <source>
        <dbReference type="SAM" id="MobiDB-lite"/>
    </source>
</evidence>
<reference evidence="10" key="1">
    <citation type="submission" date="2016-03" db="EMBL/GenBank/DDBJ databases">
        <title>Draft genome sequence of Rosellinia necatrix.</title>
        <authorList>
            <person name="Kanematsu S."/>
        </authorList>
    </citation>
    <scope>NUCLEOTIDE SEQUENCE [LARGE SCALE GENOMIC DNA]</scope>
    <source>
        <strain evidence="10">W97</strain>
    </source>
</reference>
<evidence type="ECO:0000259" key="9">
    <source>
        <dbReference type="PROSITE" id="PS52048"/>
    </source>
</evidence>
<dbReference type="InterPro" id="IPR038765">
    <property type="entry name" value="Papain-like_cys_pep_sf"/>
</dbReference>
<evidence type="ECO:0000313" key="11">
    <source>
        <dbReference type="Proteomes" id="UP000054516"/>
    </source>
</evidence>
<dbReference type="OMA" id="GYHFIAY"/>
<evidence type="ECO:0000256" key="5">
    <source>
        <dbReference type="ARBA" id="ARBA00022807"/>
    </source>
</evidence>
<organism evidence="10">
    <name type="scientific">Rosellinia necatrix</name>
    <name type="common">White root-rot fungus</name>
    <dbReference type="NCBI Taxonomy" id="77044"/>
    <lineage>
        <taxon>Eukaryota</taxon>
        <taxon>Fungi</taxon>
        <taxon>Dikarya</taxon>
        <taxon>Ascomycota</taxon>
        <taxon>Pezizomycotina</taxon>
        <taxon>Sordariomycetes</taxon>
        <taxon>Xylariomycetidae</taxon>
        <taxon>Xylariales</taxon>
        <taxon>Xylariaceae</taxon>
        <taxon>Rosellinia</taxon>
    </lineage>
</organism>
<dbReference type="STRING" id="77044.A0A1W2TNC4"/>
<comment type="similarity">
    <text evidence="6 7">Belongs to the peptidase C12 family.</text>
</comment>
<feature type="site" description="Important for enzyme activity" evidence="6">
    <location>
        <position position="294"/>
    </location>
</feature>
<dbReference type="Gene3D" id="3.40.532.10">
    <property type="entry name" value="Peptidase C12, ubiquitin carboxyl-terminal hydrolase"/>
    <property type="match status" value="1"/>
</dbReference>
<dbReference type="AlphaFoldDB" id="A0A1W2TNC4"/>
<dbReference type="SUPFAM" id="SSF54001">
    <property type="entry name" value="Cysteine proteinases"/>
    <property type="match status" value="1"/>
</dbReference>
<dbReference type="EMBL" id="DF977486">
    <property type="protein sequence ID" value="GAP89867.1"/>
    <property type="molecule type" value="Genomic_DNA"/>
</dbReference>
<sequence>MAALEDSNTVATPATSDDVPITNGARRSARSRKAPLKYDDEYMMPLEKPSQPKIPPRTDKPKRRAAEAARERIPSQEVASLQEQVFARMGVDEWTEYGGWVELESEPAFFNAMLQDLDAKTLKVQEVFALDEMTLADLPKPVHGLIFLYQWTNEDESHEARQSCPENLWFGNQTTANACATVALMNIIMNAHAVKFGPELEKFRNTTKPLPPPRRGHALDRNDFIRAIHNSVARRNDLLSEDLLLDNKFEEALKKKSAVRRRKSSSRPRKRDYEPGTYHYIAFVPVDGQVWELDGLENMPLCLGPYAPDAPDTWLGIASNAIQTRMSRQNDEFLSYNLLAVCQSPLLALSRDLAASLATAKALEDAVAVAVAGNPSSPSLWDGAGATWTDFADDRLARCGLTRERILADFAPDASRLGNSSGSSALDPAAARALAAELRAEQAALEARYVDEAATADEAVDMIRARRRDYTPAVHHWVRLLAEKGVLRELIKEVDSLG</sequence>
<evidence type="ECO:0000256" key="1">
    <source>
        <dbReference type="ARBA" id="ARBA00000707"/>
    </source>
</evidence>
<feature type="site" description="Transition state stabilizer" evidence="6">
    <location>
        <position position="173"/>
    </location>
</feature>
<dbReference type="PANTHER" id="PTHR10589:SF29">
    <property type="entry name" value="UBIQUITIN CARBOXYL-TERMINAL HYDROLASE"/>
    <property type="match status" value="1"/>
</dbReference>
<feature type="domain" description="UCH catalytic" evidence="9">
    <location>
        <begin position="99"/>
        <end position="343"/>
    </location>
</feature>
<keyword evidence="5 6" id="KW-0788">Thiol protease</keyword>
<dbReference type="InterPro" id="IPR001578">
    <property type="entry name" value="Peptidase_C12_UCH"/>
</dbReference>
<dbReference type="GO" id="GO:0016579">
    <property type="term" value="P:protein deubiquitination"/>
    <property type="evidence" value="ECO:0007669"/>
    <property type="project" value="TreeGrafter"/>
</dbReference>
<feature type="region of interest" description="Disordered" evidence="8">
    <location>
        <begin position="1"/>
        <end position="74"/>
    </location>
</feature>
<keyword evidence="3 6" id="KW-0833">Ubl conjugation pathway</keyword>
<dbReference type="OrthoDB" id="1924260at2759"/>
<dbReference type="Proteomes" id="UP000054516">
    <property type="component" value="Unassembled WGS sequence"/>
</dbReference>
<dbReference type="GO" id="GO:0006511">
    <property type="term" value="P:ubiquitin-dependent protein catabolic process"/>
    <property type="evidence" value="ECO:0007669"/>
    <property type="project" value="UniProtKB-UniRule"/>
</dbReference>
<keyword evidence="11" id="KW-1185">Reference proteome</keyword>
<evidence type="ECO:0000256" key="2">
    <source>
        <dbReference type="ARBA" id="ARBA00022670"/>
    </source>
</evidence>
<dbReference type="EC" id="3.4.19.12" evidence="7"/>
<evidence type="ECO:0000256" key="7">
    <source>
        <dbReference type="RuleBase" id="RU361215"/>
    </source>
</evidence>
<evidence type="ECO:0000313" key="10">
    <source>
        <dbReference type="EMBL" id="GAP89867.1"/>
    </source>
</evidence>
<keyword evidence="2 6" id="KW-0645">Protease</keyword>
<gene>
    <name evidence="10" type="ORF">SAMD00023353_4100390</name>
</gene>
<dbReference type="FunFam" id="3.40.532.10:FF:000010">
    <property type="entry name" value="Ubiquitin carboxyl-terminal hydrolase"/>
    <property type="match status" value="1"/>
</dbReference>
<evidence type="ECO:0000256" key="3">
    <source>
        <dbReference type="ARBA" id="ARBA00022786"/>
    </source>
</evidence>
<dbReference type="PROSITE" id="PS52048">
    <property type="entry name" value="UCH_DOMAIN"/>
    <property type="match status" value="1"/>
</dbReference>
<dbReference type="GO" id="GO:0004843">
    <property type="term" value="F:cysteine-type deubiquitinase activity"/>
    <property type="evidence" value="ECO:0007669"/>
    <property type="project" value="UniProtKB-UniRule"/>
</dbReference>
<keyword evidence="4 6" id="KW-0378">Hydrolase</keyword>
<evidence type="ECO:0000256" key="4">
    <source>
        <dbReference type="ARBA" id="ARBA00022801"/>
    </source>
</evidence>
<feature type="compositionally biased region" description="Polar residues" evidence="8">
    <location>
        <begin position="1"/>
        <end position="15"/>
    </location>
</feature>
<comment type="catalytic activity">
    <reaction evidence="1 6 7">
        <text>Thiol-dependent hydrolysis of ester, thioester, amide, peptide and isopeptide bonds formed by the C-terminal Gly of ubiquitin (a 76-residue protein attached to proteins as an intracellular targeting signal).</text>
        <dbReference type="EC" id="3.4.19.12"/>
    </reaction>
</comment>
<feature type="active site" description="Proton donor" evidence="6">
    <location>
        <position position="279"/>
    </location>
</feature>
<dbReference type="InterPro" id="IPR036959">
    <property type="entry name" value="Peptidase_C12_UCH_sf"/>
</dbReference>
<accession>A0A1W2TNC4</accession>
<protein>
    <recommendedName>
        <fullName evidence="7">Ubiquitin carboxyl-terminal hydrolase</fullName>
        <ecNumber evidence="7">3.4.19.12</ecNumber>
    </recommendedName>
</protein>
<feature type="active site" description="Nucleophile" evidence="6">
    <location>
        <position position="179"/>
    </location>
</feature>
<feature type="compositionally biased region" description="Basic and acidic residues" evidence="8">
    <location>
        <begin position="56"/>
        <end position="74"/>
    </location>
</feature>
<dbReference type="PANTHER" id="PTHR10589">
    <property type="entry name" value="UBIQUITIN CARBOXYL-TERMINAL HYDROLASE"/>
    <property type="match status" value="1"/>
</dbReference>
<name>A0A1W2TNC4_ROSNE</name>
<dbReference type="PRINTS" id="PR00707">
    <property type="entry name" value="UBCTHYDRLASE"/>
</dbReference>
<dbReference type="Pfam" id="PF01088">
    <property type="entry name" value="Peptidase_C12"/>
    <property type="match status" value="1"/>
</dbReference>
<proteinExistence type="inferred from homology"/>
<dbReference type="GO" id="GO:0005737">
    <property type="term" value="C:cytoplasm"/>
    <property type="evidence" value="ECO:0007669"/>
    <property type="project" value="TreeGrafter"/>
</dbReference>
<evidence type="ECO:0000256" key="6">
    <source>
        <dbReference type="PROSITE-ProRule" id="PRU01393"/>
    </source>
</evidence>